<dbReference type="AlphaFoldDB" id="A0ABD3QUC7"/>
<feature type="non-terminal residue" evidence="2">
    <location>
        <position position="1"/>
    </location>
</feature>
<comment type="caution">
    <text evidence="2">The sequence shown here is derived from an EMBL/GenBank/DDBJ whole genome shotgun (WGS) entry which is preliminary data.</text>
</comment>
<feature type="domain" description="Zinc finger CHCC-type" evidence="1">
    <location>
        <begin position="81"/>
        <end position="118"/>
    </location>
</feature>
<dbReference type="Pfam" id="PF10276">
    <property type="entry name" value="zf-CHCC"/>
    <property type="match status" value="1"/>
</dbReference>
<dbReference type="Gene3D" id="2.60.260.40">
    <property type="entry name" value="q5lls5 like domains"/>
    <property type="match status" value="1"/>
</dbReference>
<gene>
    <name evidence="2" type="ORF">HJC23_014084</name>
</gene>
<accession>A0ABD3QUC7</accession>
<protein>
    <recommendedName>
        <fullName evidence="1">Zinc finger CHCC-type domain-containing protein</fullName>
    </recommendedName>
</protein>
<sequence length="126" mass="13528">STMSTATLHLLRRATTAVVSRSSSTVLPSRAFSTVPDSVMSGEDKSLNRLERTESKYKLGKHRSNALELIQKVPPIEVEGDMAVCDGGGGALGHPIEYIKVGYQGGKPVSCIYCGLRFVQKGGDHH</sequence>
<proteinExistence type="predicted"/>
<name>A0ABD3QUC7_9STRA</name>
<evidence type="ECO:0000313" key="3">
    <source>
        <dbReference type="Proteomes" id="UP001516023"/>
    </source>
</evidence>
<dbReference type="Proteomes" id="UP001516023">
    <property type="component" value="Unassembled WGS sequence"/>
</dbReference>
<evidence type="ECO:0000259" key="1">
    <source>
        <dbReference type="Pfam" id="PF10276"/>
    </source>
</evidence>
<keyword evidence="3" id="KW-1185">Reference proteome</keyword>
<dbReference type="EMBL" id="JABMIG020000013">
    <property type="protein sequence ID" value="KAL3803536.1"/>
    <property type="molecule type" value="Genomic_DNA"/>
</dbReference>
<dbReference type="FunFam" id="2.60.260.40:FF:000001">
    <property type="entry name" value="NADH dehydrogenase [ubiquinone] iron-sulfur protein 6, mitochondrial"/>
    <property type="match status" value="1"/>
</dbReference>
<dbReference type="InterPro" id="IPR019401">
    <property type="entry name" value="Znf_CHCC"/>
</dbReference>
<dbReference type="PANTHER" id="PTHR13156:SF0">
    <property type="entry name" value="NADH DEHYDROGENASE [UBIQUINONE] IRON-SULFUR PROTEIN 6, MITOCHONDRIAL"/>
    <property type="match status" value="1"/>
</dbReference>
<dbReference type="PANTHER" id="PTHR13156">
    <property type="entry name" value="NADH-UBIQUINONE OXIDOREDUCTASE 13 KD-A SUBUNIT"/>
    <property type="match status" value="1"/>
</dbReference>
<evidence type="ECO:0000313" key="2">
    <source>
        <dbReference type="EMBL" id="KAL3803536.1"/>
    </source>
</evidence>
<organism evidence="2 3">
    <name type="scientific">Cyclotella cryptica</name>
    <dbReference type="NCBI Taxonomy" id="29204"/>
    <lineage>
        <taxon>Eukaryota</taxon>
        <taxon>Sar</taxon>
        <taxon>Stramenopiles</taxon>
        <taxon>Ochrophyta</taxon>
        <taxon>Bacillariophyta</taxon>
        <taxon>Coscinodiscophyceae</taxon>
        <taxon>Thalassiosirophycidae</taxon>
        <taxon>Stephanodiscales</taxon>
        <taxon>Stephanodiscaceae</taxon>
        <taxon>Cyclotella</taxon>
    </lineage>
</organism>
<reference evidence="2 3" key="1">
    <citation type="journal article" date="2020" name="G3 (Bethesda)">
        <title>Improved Reference Genome for Cyclotella cryptica CCMP332, a Model for Cell Wall Morphogenesis, Salinity Adaptation, and Lipid Production in Diatoms (Bacillariophyta).</title>
        <authorList>
            <person name="Roberts W.R."/>
            <person name="Downey K.M."/>
            <person name="Ruck E.C."/>
            <person name="Traller J.C."/>
            <person name="Alverson A.J."/>
        </authorList>
    </citation>
    <scope>NUCLEOTIDE SEQUENCE [LARGE SCALE GENOMIC DNA]</scope>
    <source>
        <strain evidence="2 3">CCMP332</strain>
    </source>
</reference>